<organism evidence="2 3">
    <name type="scientific">Sandaracinus amylolyticus</name>
    <dbReference type="NCBI Taxonomy" id="927083"/>
    <lineage>
        <taxon>Bacteria</taxon>
        <taxon>Pseudomonadati</taxon>
        <taxon>Myxococcota</taxon>
        <taxon>Polyangia</taxon>
        <taxon>Polyangiales</taxon>
        <taxon>Sandaracinaceae</taxon>
        <taxon>Sandaracinus</taxon>
    </lineage>
</organism>
<dbReference type="EMBL" id="CP011125">
    <property type="protein sequence ID" value="AKF05382.1"/>
    <property type="molecule type" value="Genomic_DNA"/>
</dbReference>
<dbReference type="InterPro" id="IPR002509">
    <property type="entry name" value="NODB_dom"/>
</dbReference>
<accession>A0A0F6YH47</accession>
<dbReference type="GO" id="GO:0005975">
    <property type="term" value="P:carbohydrate metabolic process"/>
    <property type="evidence" value="ECO:0007669"/>
    <property type="project" value="InterPro"/>
</dbReference>
<feature type="domain" description="NodB homology" evidence="1">
    <location>
        <begin position="18"/>
        <end position="296"/>
    </location>
</feature>
<dbReference type="STRING" id="927083.DB32_002531"/>
<protein>
    <submittedName>
        <fullName evidence="2">Polysaccharide deacetylase</fullName>
    </submittedName>
</protein>
<dbReference type="InterPro" id="IPR050248">
    <property type="entry name" value="Polysacc_deacetylase_ArnD"/>
</dbReference>
<gene>
    <name evidence="2" type="ORF">DB32_002531</name>
</gene>
<dbReference type="Pfam" id="PF01522">
    <property type="entry name" value="Polysacc_deac_1"/>
    <property type="match status" value="1"/>
</dbReference>
<reference evidence="2 3" key="1">
    <citation type="submission" date="2015-03" db="EMBL/GenBank/DDBJ databases">
        <title>Genome assembly of Sandaracinus amylolyticus DSM 53668.</title>
        <authorList>
            <person name="Sharma G."/>
            <person name="Subramanian S."/>
        </authorList>
    </citation>
    <scope>NUCLEOTIDE SEQUENCE [LARGE SCALE GENOMIC DNA]</scope>
    <source>
        <strain evidence="2 3">DSM 53668</strain>
    </source>
</reference>
<dbReference type="OrthoDB" id="9763050at2"/>
<evidence type="ECO:0000313" key="3">
    <source>
        <dbReference type="Proteomes" id="UP000034883"/>
    </source>
</evidence>
<proteinExistence type="predicted"/>
<dbReference type="InterPro" id="IPR011330">
    <property type="entry name" value="Glyco_hydro/deAcase_b/a-brl"/>
</dbReference>
<keyword evidence="3" id="KW-1185">Reference proteome</keyword>
<dbReference type="Gene3D" id="3.20.20.370">
    <property type="entry name" value="Glycoside hydrolase/deacetylase"/>
    <property type="match status" value="1"/>
</dbReference>
<evidence type="ECO:0000259" key="1">
    <source>
        <dbReference type="PROSITE" id="PS51677"/>
    </source>
</evidence>
<name>A0A0F6YH47_9BACT</name>
<dbReference type="AlphaFoldDB" id="A0A0F6YH47"/>
<dbReference type="KEGG" id="samy:DB32_002531"/>
<dbReference type="GO" id="GO:0016810">
    <property type="term" value="F:hydrolase activity, acting on carbon-nitrogen (but not peptide) bonds"/>
    <property type="evidence" value="ECO:0007669"/>
    <property type="project" value="InterPro"/>
</dbReference>
<evidence type="ECO:0000313" key="2">
    <source>
        <dbReference type="EMBL" id="AKF05382.1"/>
    </source>
</evidence>
<dbReference type="Proteomes" id="UP000034883">
    <property type="component" value="Chromosome"/>
</dbReference>
<sequence>MKLAAISVDLDEIPCYAAIHGLDVPSGSEHAIYDRAVPRLAALFAREDVPATFFAIGRDLDREENRAKVRSLAQSGHEIANHSWQHFYDLTKRPRGEVLEEIAKGGEAIVRATGVAPVGFRAPGYTIDDDVFEVLEELGYAYDSSVFPCPAYYSAKTLAIGAIRARGRQSHSIVDDPRVLIAPADPYRRGHPYWTRGKGLLELPIGVTRDGTGRMPYIGTSVVLSGEAGARVLTEMIAGRPFVNLELHGIDLADADEDGLTWLKPHQPDVRRTARAKGAALESAIRTLRRHGYQLVTIAEAARRFG</sequence>
<dbReference type="SUPFAM" id="SSF88713">
    <property type="entry name" value="Glycoside hydrolase/deacetylase"/>
    <property type="match status" value="1"/>
</dbReference>
<dbReference type="PANTHER" id="PTHR10587">
    <property type="entry name" value="GLYCOSYL TRANSFERASE-RELATED"/>
    <property type="match status" value="1"/>
</dbReference>
<dbReference type="RefSeq" id="WP_053232628.1">
    <property type="nucleotide sequence ID" value="NZ_CP011125.1"/>
</dbReference>
<dbReference type="PROSITE" id="PS51677">
    <property type="entry name" value="NODB"/>
    <property type="match status" value="1"/>
</dbReference>